<reference evidence="1 2" key="1">
    <citation type="submission" date="2019-11" db="EMBL/GenBank/DDBJ databases">
        <title>Whole-genome sequence of a Rhodoblastus acidophilus DSM 142.</title>
        <authorList>
            <person name="Kyndt J.A."/>
            <person name="Meyer T.E."/>
        </authorList>
    </citation>
    <scope>NUCLEOTIDE SEQUENCE [LARGE SCALE GENOMIC DNA]</scope>
    <source>
        <strain evidence="1 2">DSM 142</strain>
    </source>
</reference>
<dbReference type="EMBL" id="WNKS01000025">
    <property type="protein sequence ID" value="MTV32999.1"/>
    <property type="molecule type" value="Genomic_DNA"/>
</dbReference>
<dbReference type="OrthoDB" id="8456752at2"/>
<gene>
    <name evidence="1" type="ORF">GJ654_18625</name>
</gene>
<name>A0A6N8DRB6_RHOAC</name>
<comment type="caution">
    <text evidence="1">The sequence shown here is derived from an EMBL/GenBank/DDBJ whole genome shotgun (WGS) entry which is preliminary data.</text>
</comment>
<sequence length="83" mass="9612">MIPDITWPEKLTPPLDDVLRLMNFQTGPIAHLYRRAGHDIPRKCEAEQAFVLHRFIGLAIKHGDEWRKYAQEELNAMMQAAEA</sequence>
<evidence type="ECO:0000313" key="1">
    <source>
        <dbReference type="EMBL" id="MTV32999.1"/>
    </source>
</evidence>
<proteinExistence type="predicted"/>
<dbReference type="Proteomes" id="UP000439113">
    <property type="component" value="Unassembled WGS sequence"/>
</dbReference>
<accession>A0A6N8DRB6</accession>
<dbReference type="AlphaFoldDB" id="A0A6N8DRB6"/>
<protein>
    <submittedName>
        <fullName evidence="1">Uncharacterized protein</fullName>
    </submittedName>
</protein>
<organism evidence="1 2">
    <name type="scientific">Rhodoblastus acidophilus</name>
    <name type="common">Rhodopseudomonas acidophila</name>
    <dbReference type="NCBI Taxonomy" id="1074"/>
    <lineage>
        <taxon>Bacteria</taxon>
        <taxon>Pseudomonadati</taxon>
        <taxon>Pseudomonadota</taxon>
        <taxon>Alphaproteobacteria</taxon>
        <taxon>Hyphomicrobiales</taxon>
        <taxon>Rhodoblastaceae</taxon>
        <taxon>Rhodoblastus</taxon>
    </lineage>
</organism>
<dbReference type="RefSeq" id="WP_155447680.1">
    <property type="nucleotide sequence ID" value="NZ_JAOQNR010000024.1"/>
</dbReference>
<evidence type="ECO:0000313" key="2">
    <source>
        <dbReference type="Proteomes" id="UP000439113"/>
    </source>
</evidence>